<dbReference type="RefSeq" id="WP_330199803.1">
    <property type="nucleotide sequence ID" value="NZ_JAZDRP010000009.1"/>
</dbReference>
<evidence type="ECO:0000256" key="7">
    <source>
        <dbReference type="ARBA" id="ARBA00023010"/>
    </source>
</evidence>
<evidence type="ECO:0000256" key="1">
    <source>
        <dbReference type="ARBA" id="ARBA00004167"/>
    </source>
</evidence>
<keyword evidence="13" id="KW-1185">Reference proteome</keyword>
<evidence type="ECO:0000256" key="8">
    <source>
        <dbReference type="ARBA" id="ARBA00023136"/>
    </source>
</evidence>
<evidence type="ECO:0000256" key="6">
    <source>
        <dbReference type="ARBA" id="ARBA00022989"/>
    </source>
</evidence>
<dbReference type="Pfam" id="PF02416">
    <property type="entry name" value="TatA_B_E"/>
    <property type="match status" value="1"/>
</dbReference>
<dbReference type="HAMAP" id="MF_00237">
    <property type="entry name" value="TatB"/>
    <property type="match status" value="1"/>
</dbReference>
<evidence type="ECO:0000256" key="3">
    <source>
        <dbReference type="ARBA" id="ARBA00022475"/>
    </source>
</evidence>
<evidence type="ECO:0000256" key="10">
    <source>
        <dbReference type="SAM" id="MobiDB-lite"/>
    </source>
</evidence>
<keyword evidence="7 9" id="KW-0811">Translocation</keyword>
<dbReference type="PANTHER" id="PTHR33162:SF1">
    <property type="entry name" value="SEC-INDEPENDENT PROTEIN TRANSLOCASE PROTEIN TATA, CHLOROPLASTIC"/>
    <property type="match status" value="1"/>
</dbReference>
<keyword evidence="2 9" id="KW-0813">Transport</keyword>
<sequence length="148" mass="16456">MNPGIGAPELIVLAVVALIVVGPKDLPMMFRRIGRFVGQARQMARDFQRSFDDMGRESEMADLRREIEALKSGNPANDLKRDLESVKRDLASLEHEDIVQKKIAAAEKEPVPPQKFENTIQAPDETAKPTVEPYKKGASKKTKAADDE</sequence>
<evidence type="ECO:0000256" key="4">
    <source>
        <dbReference type="ARBA" id="ARBA00022692"/>
    </source>
</evidence>
<dbReference type="Proteomes" id="UP001354971">
    <property type="component" value="Unassembled WGS sequence"/>
</dbReference>
<protein>
    <recommendedName>
        <fullName evidence="9">Sec-independent protein translocase protein TatB</fullName>
    </recommendedName>
</protein>
<evidence type="ECO:0000313" key="12">
    <source>
        <dbReference type="EMBL" id="MEE2527139.1"/>
    </source>
</evidence>
<dbReference type="InterPro" id="IPR018448">
    <property type="entry name" value="TatB"/>
</dbReference>
<keyword evidence="6 9" id="KW-1133">Transmembrane helix</keyword>
<dbReference type="NCBIfam" id="TIGR01410">
    <property type="entry name" value="tatB"/>
    <property type="match status" value="1"/>
</dbReference>
<evidence type="ECO:0000256" key="5">
    <source>
        <dbReference type="ARBA" id="ARBA00022927"/>
    </source>
</evidence>
<comment type="subcellular location">
    <subcellularLocation>
        <location evidence="9">Cell membrane</location>
        <topology evidence="9">Single-pass membrane protein</topology>
    </subcellularLocation>
    <subcellularLocation>
        <location evidence="1">Membrane</location>
        <topology evidence="1">Single-pass membrane protein</topology>
    </subcellularLocation>
</comment>
<keyword evidence="4 9" id="KW-0812">Transmembrane</keyword>
<gene>
    <name evidence="9 12" type="primary">tatB</name>
    <name evidence="12" type="ORF">V0U79_12245</name>
</gene>
<organism evidence="12 13">
    <name type="scientific">Hyphobacterium lacteum</name>
    <dbReference type="NCBI Taxonomy" id="3116575"/>
    <lineage>
        <taxon>Bacteria</taxon>
        <taxon>Pseudomonadati</taxon>
        <taxon>Pseudomonadota</taxon>
        <taxon>Alphaproteobacteria</taxon>
        <taxon>Maricaulales</taxon>
        <taxon>Maricaulaceae</taxon>
        <taxon>Hyphobacterium</taxon>
    </lineage>
</organism>
<evidence type="ECO:0000313" key="13">
    <source>
        <dbReference type="Proteomes" id="UP001354971"/>
    </source>
</evidence>
<proteinExistence type="inferred from homology"/>
<comment type="function">
    <text evidence="9">Part of the twin-arginine translocation (Tat) system that transports large folded proteins containing a characteristic twin-arginine motif in their signal peptide across membranes. Together with TatC, TatB is part of a receptor directly interacting with Tat signal peptides. TatB may form an oligomeric binding site that transiently accommodates folded Tat precursor proteins before their translocation.</text>
</comment>
<evidence type="ECO:0000256" key="2">
    <source>
        <dbReference type="ARBA" id="ARBA00022448"/>
    </source>
</evidence>
<feature type="region of interest" description="Disordered" evidence="10">
    <location>
        <begin position="104"/>
        <end position="148"/>
    </location>
</feature>
<dbReference type="Gene3D" id="1.20.5.3310">
    <property type="match status" value="1"/>
</dbReference>
<dbReference type="InterPro" id="IPR003369">
    <property type="entry name" value="TatA/B/E"/>
</dbReference>
<keyword evidence="3 9" id="KW-1003">Cell membrane</keyword>
<comment type="similarity">
    <text evidence="9">Belongs to the TatB family.</text>
</comment>
<dbReference type="PRINTS" id="PR01506">
    <property type="entry name" value="TATBPROTEIN"/>
</dbReference>
<feature type="transmembrane region" description="Helical" evidence="11">
    <location>
        <begin position="6"/>
        <end position="23"/>
    </location>
</feature>
<dbReference type="EMBL" id="JAZDRP010000009">
    <property type="protein sequence ID" value="MEE2527139.1"/>
    <property type="molecule type" value="Genomic_DNA"/>
</dbReference>
<dbReference type="PANTHER" id="PTHR33162">
    <property type="entry name" value="SEC-INDEPENDENT PROTEIN TRANSLOCASE PROTEIN TATA, CHLOROPLASTIC"/>
    <property type="match status" value="1"/>
</dbReference>
<comment type="subunit">
    <text evidence="9">The Tat system comprises two distinct complexes: a TatABC complex, containing multiple copies of TatA, TatB and TatC subunits, and a separate TatA complex, containing only TatA subunits. Substrates initially bind to the TatABC complex, which probably triggers association of the separate TatA complex to form the active translocon.</text>
</comment>
<reference evidence="12 13" key="1">
    <citation type="submission" date="2024-01" db="EMBL/GenBank/DDBJ databases">
        <title>Hyphobacterium bacterium isolated from marine sediment.</title>
        <authorList>
            <person name="Zhao S."/>
        </authorList>
    </citation>
    <scope>NUCLEOTIDE SEQUENCE [LARGE SCALE GENOMIC DNA]</scope>
    <source>
        <strain evidence="13">HN65</strain>
    </source>
</reference>
<name>A0ABU7LUB6_9PROT</name>
<accession>A0ABU7LUB6</accession>
<keyword evidence="8 9" id="KW-0472">Membrane</keyword>
<evidence type="ECO:0000256" key="11">
    <source>
        <dbReference type="SAM" id="Phobius"/>
    </source>
</evidence>
<evidence type="ECO:0000256" key="9">
    <source>
        <dbReference type="HAMAP-Rule" id="MF_00237"/>
    </source>
</evidence>
<comment type="caution">
    <text evidence="12">The sequence shown here is derived from an EMBL/GenBank/DDBJ whole genome shotgun (WGS) entry which is preliminary data.</text>
</comment>
<keyword evidence="5 9" id="KW-0653">Protein transport</keyword>